<evidence type="ECO:0000256" key="1">
    <source>
        <dbReference type="ARBA" id="ARBA00022741"/>
    </source>
</evidence>
<organism evidence="5 6">
    <name type="scientific">Leucobacter luti</name>
    <dbReference type="NCBI Taxonomy" id="340320"/>
    <lineage>
        <taxon>Bacteria</taxon>
        <taxon>Bacillati</taxon>
        <taxon>Actinomycetota</taxon>
        <taxon>Actinomycetes</taxon>
        <taxon>Micrococcales</taxon>
        <taxon>Microbacteriaceae</taxon>
        <taxon>Leucobacter</taxon>
    </lineage>
</organism>
<evidence type="ECO:0000259" key="3">
    <source>
        <dbReference type="PROSITE" id="PS51192"/>
    </source>
</evidence>
<dbReference type="SMART" id="SM00487">
    <property type="entry name" value="DEXDc"/>
    <property type="match status" value="1"/>
</dbReference>
<name>A0A4V6MDQ2_9MICO</name>
<dbReference type="Pfam" id="PF00271">
    <property type="entry name" value="Helicase_C"/>
    <property type="match status" value="1"/>
</dbReference>
<accession>A0A4V6MDQ2</accession>
<dbReference type="InterPro" id="IPR018973">
    <property type="entry name" value="MZB"/>
</dbReference>
<dbReference type="InterPro" id="IPR001650">
    <property type="entry name" value="Helicase_C-like"/>
</dbReference>
<evidence type="ECO:0000313" key="5">
    <source>
        <dbReference type="EMBL" id="RZT68859.1"/>
    </source>
</evidence>
<dbReference type="GO" id="GO:0043138">
    <property type="term" value="F:3'-5' DNA helicase activity"/>
    <property type="evidence" value="ECO:0007669"/>
    <property type="project" value="TreeGrafter"/>
</dbReference>
<dbReference type="PROSITE" id="PS51194">
    <property type="entry name" value="HELICASE_CTER"/>
    <property type="match status" value="1"/>
</dbReference>
<dbReference type="Pfam" id="PF00270">
    <property type="entry name" value="DEAD"/>
    <property type="match status" value="1"/>
</dbReference>
<comment type="caution">
    <text evidence="5">The sequence shown here is derived from an EMBL/GenBank/DDBJ whole genome shotgun (WGS) entry which is preliminary data.</text>
</comment>
<dbReference type="GO" id="GO:0005524">
    <property type="term" value="F:ATP binding"/>
    <property type="evidence" value="ECO:0007669"/>
    <property type="project" value="UniProtKB-KW"/>
</dbReference>
<dbReference type="PANTHER" id="PTHR47957:SF3">
    <property type="entry name" value="ATP-DEPENDENT HELICASE HRQ1"/>
    <property type="match status" value="1"/>
</dbReference>
<feature type="domain" description="Helicase C-terminal" evidence="4">
    <location>
        <begin position="1010"/>
        <end position="1172"/>
    </location>
</feature>
<dbReference type="EMBL" id="SHKI01000002">
    <property type="protein sequence ID" value="RZT68859.1"/>
    <property type="molecule type" value="Genomic_DNA"/>
</dbReference>
<reference evidence="5 6" key="1">
    <citation type="journal article" date="2015" name="Stand. Genomic Sci.">
        <title>Genomic Encyclopedia of Bacterial and Archaeal Type Strains, Phase III: the genomes of soil and plant-associated and newly described type strains.</title>
        <authorList>
            <person name="Whitman W.B."/>
            <person name="Woyke T."/>
            <person name="Klenk H.P."/>
            <person name="Zhou Y."/>
            <person name="Lilburn T.G."/>
            <person name="Beck B.J."/>
            <person name="De Vos P."/>
            <person name="Vandamme P."/>
            <person name="Eisen J.A."/>
            <person name="Garrity G."/>
            <person name="Hugenholtz P."/>
            <person name="Kyrpides N.C."/>
        </authorList>
    </citation>
    <scope>NUCLEOTIDE SEQUENCE [LARGE SCALE GENOMIC DNA]</scope>
    <source>
        <strain evidence="5 6">RF6</strain>
    </source>
</reference>
<dbReference type="Gene3D" id="3.40.50.300">
    <property type="entry name" value="P-loop containing nucleotide triphosphate hydrolases"/>
    <property type="match status" value="2"/>
</dbReference>
<dbReference type="Proteomes" id="UP000291832">
    <property type="component" value="Unassembled WGS sequence"/>
</dbReference>
<keyword evidence="2" id="KW-0067">ATP-binding</keyword>
<evidence type="ECO:0000313" key="6">
    <source>
        <dbReference type="Proteomes" id="UP000291832"/>
    </source>
</evidence>
<dbReference type="PROSITE" id="PS51192">
    <property type="entry name" value="HELICASE_ATP_BIND_1"/>
    <property type="match status" value="1"/>
</dbReference>
<dbReference type="OrthoDB" id="3197455at2"/>
<dbReference type="PANTHER" id="PTHR47957">
    <property type="entry name" value="ATP-DEPENDENT HELICASE HRQ1"/>
    <property type="match status" value="1"/>
</dbReference>
<evidence type="ECO:0000256" key="2">
    <source>
        <dbReference type="ARBA" id="ARBA00022840"/>
    </source>
</evidence>
<dbReference type="InterPro" id="IPR011545">
    <property type="entry name" value="DEAD/DEAH_box_helicase_dom"/>
</dbReference>
<sequence>MSALLPSTQADGIRAGLIHYLGTAFALSSRPEREELERFLTHPERGIFRGPYVRLRTPFQPAADGWREELEWYEGHPPYGHQAQAFARLSSANLSAEKPRPLPTLVTTGTGSGKTEAFLAPILDHVLRAKRAGERGMKALILYPMNALANDQARRLTELITGSAALGGIRAALFTGQAGPERSRVSEAGLITDRAVIREEAPDILLTNYKMLDQLLLRTQDQQLWVQSATSLRYLVLDEFHTYDGAQGTDVAMLLRRLGLALKRHWPDADPDIDGAARARPLGLLTPVATSATLGDKGDPAAMLDFAHTVFGETFAADAVVTETRTSVSEWAGDGATQIAAHGLRERPLTVADVRKLNKAAEAIAASPSLDGLGTLVWGTLYAGWTAEHARLLDADAENGSAEFGAVLSRGHSIVRQLAEDAEQSVAVQDLADRLLSRQLGDLTGEDDRDELAQGFVSHVLAALSQVRAAAGRAALSVDLHLWTRALTRVNRFAAPEPRFVWDDDGPAEETEVIDPFEAEGRPQFPALYCRHCGRSGWGVQLAPTGTDLDTDDTAIRKNHLGGDGRFRALLFAPQEADYAHPADTSLAPEEVEGLRWFWPAERKLLAETPDLNGPDVQQGNVLPVLALGGEHADDRSRDDECPSCGKIDGVRFLGSAIATTLSVAVTTVFGDAALDSAEKKALVFTDSVQDAAHRAGFVQSRSHVFSLRNAIRDAIGTDAATLETVLDQLLAQAGDDAFRRYRLLAPELPEREAFRPFWAQETLRRVPPATMRLVKKRLLFDLAMEFGLQSRVGRTLEMTGSVAAQVDAGPPTSLEAVARTVLEGFTRSATLDDDEPPQLRSETVVRWVRGVLERMRERGAIAHPWFDSYIQHDGSRWQVWGGRPRGEGMPAFPKGREAPGFPRVGGSAREGSDSQRTHLDVVTSSQSWFALWAKKVLRVTPGDGATLSKLLLAELAKQRLIEAASIGGTGATAYLLNPDQIVVEPIDTAAWTATGHLLVCSLCRTQVTVTRQVFGQLLDGPCQVARCPGTLEASAGADNYYRRLYIDGDIRRVVAREHTSLLEDRVRLGYEDAFKAADAEPDAPNVLVATPTLEMGIDIGDLSTVMLAGLPRSVASYLQRVGRAGRLTGNSLSLAFVTGRGEQLPKVHDPLSVINGQVRPPAAYLNAEEILQRQYLASVIDARAAALERAPQHAPDVLRSVAPGSFLGDLVIAAETGAAEHLDRFLAQFADLQPEAEERLRGWATPQGGPGSSELAREVRGAGERWGAERDRLRFRRDEIQASLGELEDAADRPAKTLDDISALRSANAALRMILRLIQAQRLEHWVSALERFGLLPNYTLLDDTVRLDVALSWVDPETREFQHEGVNYDRGAAVAIQELAPGATFYAQGMEIEIDAVDLGVDGEAISEWSFCPACGYAHEHLLTELGAQCPRCGARGIADSAQRLNVVELTQVSAEVRRDEATISDRRDERTRVQFSVPVLADIDDAEVLREWYLPETGFGVKYLRGLTVRWLNLGKLGGFSTQRMLAGEETAAPLFRVCRSCGKLDTSSRKNSRREHRPWCPHRDSTEEHAVQIALSRTLRTQGVLLRLPTSITLGDSLALPSLVAALMLGLRESLGGDPDHLRVLTAPDPVPESGGESIPSLLLHDSVPGGTGYLAELARPERVREILESALRVIRACPCRTEHRAACHLCILPYAPGGADKLVSRASAERSLLTLLQIRIADDRSETVVPWDWTARDPGLVSSESVLEQLFRKVFMDRARSLGGAVKEIAGDRGNRIQVSMPGSSFVWELQPQVDVAGSRPDFVLQAMGGSARSIAIFTDGLAYHASQAHNRLADDALKRRALRDAGYLVLGISWQDLERANSGTPEPPVDWFAAEAATEVTGTLGISLGSLDHITANPIDQLMDWVQDPGAALGKWERVAAGLAALLLASGGCEIVTVSGDSSSAALESLADQEAFRAHKGAPVGWQLRREALVFVSTLQSGSPNRTASALVLDDRHAALGSAQFDDSWRLWLRLSNVLGVTHGSHQPVIGVYSALAARRDDAVAGQPHSDHLASDPATGEVSPEWRPLLTEEFAELHALETTERQLLRALAAIGTIPTPDVGAELGDGIPVLLAWPERQVCAGEFSAEDREELVSLGWVVVGLDPDDIVTACEGTER</sequence>
<proteinExistence type="predicted"/>
<keyword evidence="1" id="KW-0547">Nucleotide-binding</keyword>
<feature type="domain" description="Helicase ATP-binding" evidence="3">
    <location>
        <begin position="95"/>
        <end position="312"/>
    </location>
</feature>
<dbReference type="GO" id="GO:0036297">
    <property type="term" value="P:interstrand cross-link repair"/>
    <property type="evidence" value="ECO:0007669"/>
    <property type="project" value="TreeGrafter"/>
</dbReference>
<dbReference type="GO" id="GO:0006289">
    <property type="term" value="P:nucleotide-excision repair"/>
    <property type="evidence" value="ECO:0007669"/>
    <property type="project" value="TreeGrafter"/>
</dbReference>
<evidence type="ECO:0000259" key="4">
    <source>
        <dbReference type="PROSITE" id="PS51194"/>
    </source>
</evidence>
<dbReference type="InterPro" id="IPR014001">
    <property type="entry name" value="Helicase_ATP-bd"/>
</dbReference>
<dbReference type="InterPro" id="IPR027417">
    <property type="entry name" value="P-loop_NTPase"/>
</dbReference>
<dbReference type="GO" id="GO:0003676">
    <property type="term" value="F:nucleic acid binding"/>
    <property type="evidence" value="ECO:0007669"/>
    <property type="project" value="InterPro"/>
</dbReference>
<protein>
    <submittedName>
        <fullName evidence="5">Uncharacterized protein DUF1998</fullName>
    </submittedName>
</protein>
<dbReference type="RefSeq" id="WP_130452797.1">
    <property type="nucleotide sequence ID" value="NZ_QYAG01000005.1"/>
</dbReference>
<gene>
    <name evidence="5" type="ORF">EV139_0590</name>
</gene>
<dbReference type="SUPFAM" id="SSF52540">
    <property type="entry name" value="P-loop containing nucleoside triphosphate hydrolases"/>
    <property type="match status" value="2"/>
</dbReference>
<dbReference type="Pfam" id="PF09369">
    <property type="entry name" value="MZB"/>
    <property type="match status" value="1"/>
</dbReference>
<dbReference type="SMART" id="SM00490">
    <property type="entry name" value="HELICc"/>
    <property type="match status" value="1"/>
</dbReference>
<keyword evidence="6" id="KW-1185">Reference proteome</keyword>